<protein>
    <submittedName>
        <fullName evidence="1">Uncharacterized protein</fullName>
    </submittedName>
</protein>
<evidence type="ECO:0000313" key="1">
    <source>
        <dbReference type="EMBL" id="GGK73935.1"/>
    </source>
</evidence>
<evidence type="ECO:0000313" key="2">
    <source>
        <dbReference type="Proteomes" id="UP000637788"/>
    </source>
</evidence>
<dbReference type="RefSeq" id="WP_189323105.1">
    <property type="nucleotide sequence ID" value="NZ_BMPQ01000008.1"/>
</dbReference>
<organism evidence="1 2">
    <name type="scientific">Streptomyces flaveus</name>
    <dbReference type="NCBI Taxonomy" id="66370"/>
    <lineage>
        <taxon>Bacteria</taxon>
        <taxon>Bacillati</taxon>
        <taxon>Actinomycetota</taxon>
        <taxon>Actinomycetes</taxon>
        <taxon>Kitasatosporales</taxon>
        <taxon>Streptomycetaceae</taxon>
        <taxon>Streptomyces</taxon>
        <taxon>Streptomyces aurantiacus group</taxon>
    </lineage>
</organism>
<sequence>MEWMTLAGTGLGALVGVGATLLAERARWRRDSAERARQERKEIYVACLTAFRQAHESMRAVAFGDQRWEAPALDAAVREALRASGCNEARDTAALFAAPEIVAAIDDAFYSLRRLMDVLASGNGLGSAAFQEAQMAHRSAVKLAQAAMRRDLGSDA</sequence>
<dbReference type="AlphaFoldDB" id="A0A917VGP1"/>
<reference evidence="1" key="1">
    <citation type="journal article" date="2014" name="Int. J. Syst. Evol. Microbiol.">
        <title>Complete genome sequence of Corynebacterium casei LMG S-19264T (=DSM 44701T), isolated from a smear-ripened cheese.</title>
        <authorList>
            <consortium name="US DOE Joint Genome Institute (JGI-PGF)"/>
            <person name="Walter F."/>
            <person name="Albersmeier A."/>
            <person name="Kalinowski J."/>
            <person name="Ruckert C."/>
        </authorList>
    </citation>
    <scope>NUCLEOTIDE SEQUENCE</scope>
    <source>
        <strain evidence="1">JCM 3035</strain>
    </source>
</reference>
<dbReference type="EMBL" id="BMPQ01000008">
    <property type="protein sequence ID" value="GGK73935.1"/>
    <property type="molecule type" value="Genomic_DNA"/>
</dbReference>
<dbReference type="Proteomes" id="UP000637788">
    <property type="component" value="Unassembled WGS sequence"/>
</dbReference>
<comment type="caution">
    <text evidence="1">The sequence shown here is derived from an EMBL/GenBank/DDBJ whole genome shotgun (WGS) entry which is preliminary data.</text>
</comment>
<accession>A0A917VGP1</accession>
<proteinExistence type="predicted"/>
<gene>
    <name evidence="1" type="ORF">GCM10010094_38570</name>
</gene>
<name>A0A917VGP1_9ACTN</name>
<keyword evidence="2" id="KW-1185">Reference proteome</keyword>
<reference evidence="1" key="2">
    <citation type="submission" date="2020-09" db="EMBL/GenBank/DDBJ databases">
        <authorList>
            <person name="Sun Q."/>
            <person name="Ohkuma M."/>
        </authorList>
    </citation>
    <scope>NUCLEOTIDE SEQUENCE</scope>
    <source>
        <strain evidence="1">JCM 3035</strain>
    </source>
</reference>